<comment type="caution">
    <text evidence="2">The sequence shown here is derived from an EMBL/GenBank/DDBJ whole genome shotgun (WGS) entry which is preliminary data.</text>
</comment>
<organism evidence="2 3">
    <name type="scientific">Elysia crispata</name>
    <name type="common">lettuce slug</name>
    <dbReference type="NCBI Taxonomy" id="231223"/>
    <lineage>
        <taxon>Eukaryota</taxon>
        <taxon>Metazoa</taxon>
        <taxon>Spiralia</taxon>
        <taxon>Lophotrochozoa</taxon>
        <taxon>Mollusca</taxon>
        <taxon>Gastropoda</taxon>
        <taxon>Heterobranchia</taxon>
        <taxon>Euthyneura</taxon>
        <taxon>Panpulmonata</taxon>
        <taxon>Sacoglossa</taxon>
        <taxon>Placobranchoidea</taxon>
        <taxon>Plakobranchidae</taxon>
        <taxon>Elysia</taxon>
    </lineage>
</organism>
<proteinExistence type="predicted"/>
<name>A0AAE1AWQ7_9GAST</name>
<dbReference type="AlphaFoldDB" id="A0AAE1AWQ7"/>
<dbReference type="Proteomes" id="UP001283361">
    <property type="component" value="Unassembled WGS sequence"/>
</dbReference>
<sequence>MGLLTYSSPMSSLGVLSGSHIPLFVHTLNSISPSSSSSAIALRTPPRHESGRGHDAVSFSFVTGVKL</sequence>
<gene>
    <name evidence="2" type="ORF">RRG08_028374</name>
</gene>
<protein>
    <submittedName>
        <fullName evidence="2">Uncharacterized protein</fullName>
    </submittedName>
</protein>
<keyword evidence="3" id="KW-1185">Reference proteome</keyword>
<accession>A0AAE1AWQ7</accession>
<evidence type="ECO:0000313" key="2">
    <source>
        <dbReference type="EMBL" id="KAK3795175.1"/>
    </source>
</evidence>
<reference evidence="2" key="1">
    <citation type="journal article" date="2023" name="G3 (Bethesda)">
        <title>A reference genome for the long-term kleptoplast-retaining sea slug Elysia crispata morphotype clarki.</title>
        <authorList>
            <person name="Eastman K.E."/>
            <person name="Pendleton A.L."/>
            <person name="Shaikh M.A."/>
            <person name="Suttiyut T."/>
            <person name="Ogas R."/>
            <person name="Tomko P."/>
            <person name="Gavelis G."/>
            <person name="Widhalm J.R."/>
            <person name="Wisecaver J.H."/>
        </authorList>
    </citation>
    <scope>NUCLEOTIDE SEQUENCE</scope>
    <source>
        <strain evidence="2">ECLA1</strain>
    </source>
</reference>
<dbReference type="EMBL" id="JAWDGP010001078">
    <property type="protein sequence ID" value="KAK3795175.1"/>
    <property type="molecule type" value="Genomic_DNA"/>
</dbReference>
<evidence type="ECO:0000256" key="1">
    <source>
        <dbReference type="SAM" id="MobiDB-lite"/>
    </source>
</evidence>
<feature type="region of interest" description="Disordered" evidence="1">
    <location>
        <begin position="31"/>
        <end position="54"/>
    </location>
</feature>
<feature type="compositionally biased region" description="Low complexity" evidence="1">
    <location>
        <begin position="31"/>
        <end position="41"/>
    </location>
</feature>
<evidence type="ECO:0000313" key="3">
    <source>
        <dbReference type="Proteomes" id="UP001283361"/>
    </source>
</evidence>